<reference evidence="15" key="1">
    <citation type="submission" date="2018-05" db="EMBL/GenBank/DDBJ databases">
        <authorList>
            <person name="Lanie J.A."/>
            <person name="Ng W.-L."/>
            <person name="Kazmierczak K.M."/>
            <person name="Andrzejewski T.M."/>
            <person name="Davidsen T.M."/>
            <person name="Wayne K.J."/>
            <person name="Tettelin H."/>
            <person name="Glass J.I."/>
            <person name="Rusch D."/>
            <person name="Podicherti R."/>
            <person name="Tsui H.-C.T."/>
            <person name="Winkler M.E."/>
        </authorList>
    </citation>
    <scope>NUCLEOTIDE SEQUENCE</scope>
</reference>
<evidence type="ECO:0000313" key="15">
    <source>
        <dbReference type="EMBL" id="SVA40137.1"/>
    </source>
</evidence>
<dbReference type="PROSITE" id="PS01155">
    <property type="entry name" value="ENDONUCLEASE_III_2"/>
    <property type="match status" value="1"/>
</dbReference>
<protein>
    <recommendedName>
        <fullName evidence="5">Adenine DNA glycosylase</fullName>
        <ecNumber evidence="4">3.2.2.31</ecNumber>
    </recommendedName>
</protein>
<comment type="similarity">
    <text evidence="3">Belongs to the Nth/MutY family.</text>
</comment>
<name>A0A381VKE0_9ZZZZ</name>
<evidence type="ECO:0000256" key="6">
    <source>
        <dbReference type="ARBA" id="ARBA00022485"/>
    </source>
</evidence>
<dbReference type="InterPro" id="IPR029119">
    <property type="entry name" value="MutY_C"/>
</dbReference>
<dbReference type="GO" id="GO:0006284">
    <property type="term" value="P:base-excision repair"/>
    <property type="evidence" value="ECO:0007669"/>
    <property type="project" value="InterPro"/>
</dbReference>
<dbReference type="Pfam" id="PF10576">
    <property type="entry name" value="EndIII_4Fe-2S"/>
    <property type="match status" value="1"/>
</dbReference>
<evidence type="ECO:0000256" key="1">
    <source>
        <dbReference type="ARBA" id="ARBA00000843"/>
    </source>
</evidence>
<keyword evidence="11" id="KW-0411">Iron-sulfur</keyword>
<keyword evidence="7" id="KW-0479">Metal-binding</keyword>
<dbReference type="GO" id="GO:0000701">
    <property type="term" value="F:purine-specific mismatch base pair DNA N-glycosylase activity"/>
    <property type="evidence" value="ECO:0007669"/>
    <property type="project" value="UniProtKB-EC"/>
</dbReference>
<evidence type="ECO:0000256" key="4">
    <source>
        <dbReference type="ARBA" id="ARBA00012045"/>
    </source>
</evidence>
<dbReference type="InterPro" id="IPR004036">
    <property type="entry name" value="Endonuclease-III-like_CS2"/>
</dbReference>
<dbReference type="InterPro" id="IPR003651">
    <property type="entry name" value="Endonuclease3_FeS-loop_motif"/>
</dbReference>
<evidence type="ECO:0000256" key="11">
    <source>
        <dbReference type="ARBA" id="ARBA00023014"/>
    </source>
</evidence>
<keyword evidence="8" id="KW-0227">DNA damage</keyword>
<keyword evidence="13" id="KW-0326">Glycosidase</keyword>
<evidence type="ECO:0000256" key="2">
    <source>
        <dbReference type="ARBA" id="ARBA00001966"/>
    </source>
</evidence>
<dbReference type="InterPro" id="IPR005760">
    <property type="entry name" value="A/G_AdeGlyc_MutY"/>
</dbReference>
<dbReference type="Gene3D" id="1.10.340.30">
    <property type="entry name" value="Hypothetical protein, domain 2"/>
    <property type="match status" value="1"/>
</dbReference>
<comment type="cofactor">
    <cofactor evidence="2">
        <name>[4Fe-4S] cluster</name>
        <dbReference type="ChEBI" id="CHEBI:49883"/>
    </cofactor>
</comment>
<dbReference type="GO" id="GO:0032357">
    <property type="term" value="F:oxidized purine DNA binding"/>
    <property type="evidence" value="ECO:0007669"/>
    <property type="project" value="TreeGrafter"/>
</dbReference>
<organism evidence="15">
    <name type="scientific">marine metagenome</name>
    <dbReference type="NCBI Taxonomy" id="408172"/>
    <lineage>
        <taxon>unclassified sequences</taxon>
        <taxon>metagenomes</taxon>
        <taxon>ecological metagenomes</taxon>
    </lineage>
</organism>
<evidence type="ECO:0000256" key="7">
    <source>
        <dbReference type="ARBA" id="ARBA00022723"/>
    </source>
</evidence>
<dbReference type="InterPro" id="IPR003265">
    <property type="entry name" value="HhH-GPD_domain"/>
</dbReference>
<evidence type="ECO:0000256" key="8">
    <source>
        <dbReference type="ARBA" id="ARBA00022763"/>
    </source>
</evidence>
<dbReference type="InterPro" id="IPR044298">
    <property type="entry name" value="MIG/MutY"/>
</dbReference>
<dbReference type="GO" id="GO:0051539">
    <property type="term" value="F:4 iron, 4 sulfur cluster binding"/>
    <property type="evidence" value="ECO:0007669"/>
    <property type="project" value="UniProtKB-KW"/>
</dbReference>
<sequence>MRIRSIVAPLLKWFAGNARDLPWRRTRDPYAIWISEIMLQQTQVKTVIPYWRRWMEQLPDIASLAAADEDTVIKLWEGLGYYSRARNLQKAGRLICEQLSGKFPRDLGGVLALPGVGRYTAGAICSIAYNQPEPLVDGNVARVLTRLLGIERPSKQKQVVEQLWSVTADLVKHAVGLQRTSQRNAAAFNQAMMELGALICTPRNPLCHDCPLKGHCIARKQNKVNRIPVLAKRAPVSKRRFIGFIIAWHGKVFVKRRPSGEVNSGFWEFPNWLVDDTQVQPADLASTKLALGQVEPESLCIINHSITCYRNRLEMFVILRTRKPLLAKLKGKWVSVVKLGELPLTTAHRKAANQFAG</sequence>
<dbReference type="GO" id="GO:0046872">
    <property type="term" value="F:metal ion binding"/>
    <property type="evidence" value="ECO:0007669"/>
    <property type="project" value="UniProtKB-KW"/>
</dbReference>
<evidence type="ECO:0000256" key="12">
    <source>
        <dbReference type="ARBA" id="ARBA00023204"/>
    </source>
</evidence>
<dbReference type="SUPFAM" id="SSF48150">
    <property type="entry name" value="DNA-glycosylase"/>
    <property type="match status" value="1"/>
</dbReference>
<dbReference type="GO" id="GO:0035485">
    <property type="term" value="F:adenine/guanine mispair binding"/>
    <property type="evidence" value="ECO:0007669"/>
    <property type="project" value="TreeGrafter"/>
</dbReference>
<dbReference type="CDD" id="cd00056">
    <property type="entry name" value="ENDO3c"/>
    <property type="match status" value="1"/>
</dbReference>
<dbReference type="InterPro" id="IPR023170">
    <property type="entry name" value="HhH_base_excis_C"/>
</dbReference>
<dbReference type="Pfam" id="PF14815">
    <property type="entry name" value="NUDIX_4"/>
    <property type="match status" value="1"/>
</dbReference>
<dbReference type="EMBL" id="UINC01008932">
    <property type="protein sequence ID" value="SVA40137.1"/>
    <property type="molecule type" value="Genomic_DNA"/>
</dbReference>
<comment type="catalytic activity">
    <reaction evidence="1">
        <text>Hydrolyzes free adenine bases from 7,8-dihydro-8-oxoguanine:adenine mismatched double-stranded DNA, leaving an apurinic site.</text>
        <dbReference type="EC" id="3.2.2.31"/>
    </reaction>
</comment>
<dbReference type="PROSITE" id="PS00764">
    <property type="entry name" value="ENDONUCLEASE_III_1"/>
    <property type="match status" value="1"/>
</dbReference>
<evidence type="ECO:0000256" key="13">
    <source>
        <dbReference type="ARBA" id="ARBA00023295"/>
    </source>
</evidence>
<accession>A0A381VKE0</accession>
<dbReference type="SMART" id="SM00478">
    <property type="entry name" value="ENDO3c"/>
    <property type="match status" value="1"/>
</dbReference>
<dbReference type="PANTHER" id="PTHR42944:SF1">
    <property type="entry name" value="ADENINE DNA GLYCOSYLASE"/>
    <property type="match status" value="1"/>
</dbReference>
<dbReference type="PANTHER" id="PTHR42944">
    <property type="entry name" value="ADENINE DNA GLYCOSYLASE"/>
    <property type="match status" value="1"/>
</dbReference>
<feature type="domain" description="HhH-GPD" evidence="14">
    <location>
        <begin position="38"/>
        <end position="198"/>
    </location>
</feature>
<evidence type="ECO:0000259" key="14">
    <source>
        <dbReference type="SMART" id="SM00478"/>
    </source>
</evidence>
<dbReference type="EC" id="3.2.2.31" evidence="4"/>
<dbReference type="FunFam" id="1.10.340.30:FF:000002">
    <property type="entry name" value="Adenine DNA glycosylase"/>
    <property type="match status" value="1"/>
</dbReference>
<evidence type="ECO:0000256" key="3">
    <source>
        <dbReference type="ARBA" id="ARBA00008343"/>
    </source>
</evidence>
<dbReference type="Gene3D" id="3.90.79.10">
    <property type="entry name" value="Nucleoside Triphosphate Pyrophosphohydrolase"/>
    <property type="match status" value="1"/>
</dbReference>
<keyword evidence="6" id="KW-0004">4Fe-4S</keyword>
<evidence type="ECO:0000256" key="10">
    <source>
        <dbReference type="ARBA" id="ARBA00023004"/>
    </source>
</evidence>
<keyword evidence="9" id="KW-0378">Hydrolase</keyword>
<dbReference type="AlphaFoldDB" id="A0A381VKE0"/>
<gene>
    <name evidence="15" type="ORF">METZ01_LOCUS92991</name>
</gene>
<dbReference type="InterPro" id="IPR004035">
    <property type="entry name" value="Endouclease-III_FeS-bd_BS"/>
</dbReference>
<dbReference type="InterPro" id="IPR011257">
    <property type="entry name" value="DNA_glycosylase"/>
</dbReference>
<keyword evidence="12" id="KW-0234">DNA repair</keyword>
<dbReference type="InterPro" id="IPR015797">
    <property type="entry name" value="NUDIX_hydrolase-like_dom_sf"/>
</dbReference>
<dbReference type="Pfam" id="PF00730">
    <property type="entry name" value="HhH-GPD"/>
    <property type="match status" value="1"/>
</dbReference>
<evidence type="ECO:0000256" key="9">
    <source>
        <dbReference type="ARBA" id="ARBA00022801"/>
    </source>
</evidence>
<dbReference type="NCBIfam" id="TIGR01084">
    <property type="entry name" value="mutY"/>
    <property type="match status" value="1"/>
</dbReference>
<keyword evidence="10" id="KW-0408">Iron</keyword>
<dbReference type="SMART" id="SM00525">
    <property type="entry name" value="FES"/>
    <property type="match status" value="1"/>
</dbReference>
<evidence type="ECO:0000256" key="5">
    <source>
        <dbReference type="ARBA" id="ARBA00022023"/>
    </source>
</evidence>
<proteinExistence type="inferred from homology"/>
<dbReference type="GO" id="GO:0034039">
    <property type="term" value="F:8-oxo-7,8-dihydroguanine DNA N-glycosylase activity"/>
    <property type="evidence" value="ECO:0007669"/>
    <property type="project" value="TreeGrafter"/>
</dbReference>
<dbReference type="GO" id="GO:0006298">
    <property type="term" value="P:mismatch repair"/>
    <property type="evidence" value="ECO:0007669"/>
    <property type="project" value="TreeGrafter"/>
</dbReference>
<dbReference type="SUPFAM" id="SSF55811">
    <property type="entry name" value="Nudix"/>
    <property type="match status" value="1"/>
</dbReference>
<dbReference type="Gene3D" id="1.10.1670.10">
    <property type="entry name" value="Helix-hairpin-Helix base-excision DNA repair enzymes (C-terminal)"/>
    <property type="match status" value="1"/>
</dbReference>